<keyword evidence="3" id="KW-1185">Reference proteome</keyword>
<organism evidence="2 3">
    <name type="scientific">Cryptosporidium canis</name>
    <dbReference type="NCBI Taxonomy" id="195482"/>
    <lineage>
        <taxon>Eukaryota</taxon>
        <taxon>Sar</taxon>
        <taxon>Alveolata</taxon>
        <taxon>Apicomplexa</taxon>
        <taxon>Conoidasida</taxon>
        <taxon>Coccidia</taxon>
        <taxon>Eucoccidiorida</taxon>
        <taxon>Eimeriorina</taxon>
        <taxon>Cryptosporidiidae</taxon>
        <taxon>Cryptosporidium</taxon>
    </lineage>
</organism>
<protein>
    <recommendedName>
        <fullName evidence="4">Leucine rich repeat family protein</fullName>
    </recommendedName>
</protein>
<evidence type="ECO:0008006" key="4">
    <source>
        <dbReference type="Google" id="ProtNLM"/>
    </source>
</evidence>
<comment type="caution">
    <text evidence="2">The sequence shown here is derived from an EMBL/GenBank/DDBJ whole genome shotgun (WGS) entry which is preliminary data.</text>
</comment>
<gene>
    <name evidence="2" type="ORF">OJ252_1156</name>
</gene>
<feature type="region of interest" description="Disordered" evidence="1">
    <location>
        <begin position="491"/>
        <end position="555"/>
    </location>
</feature>
<dbReference type="EMBL" id="JAPCXB010000042">
    <property type="protein sequence ID" value="KAJ1612753.1"/>
    <property type="molecule type" value="Genomic_DNA"/>
</dbReference>
<name>A0ABQ8P8S1_9CRYT</name>
<reference evidence="2" key="1">
    <citation type="submission" date="2022-10" db="EMBL/GenBank/DDBJ databases">
        <title>Adaptive evolution leads to modifications in subtelomeric GC content in a zoonotic Cryptosporidium species.</title>
        <authorList>
            <person name="Li J."/>
            <person name="Feng Y."/>
            <person name="Xiao L."/>
        </authorList>
    </citation>
    <scope>NUCLEOTIDE SEQUENCE</scope>
    <source>
        <strain evidence="2">25894</strain>
    </source>
</reference>
<evidence type="ECO:0000313" key="3">
    <source>
        <dbReference type="Proteomes" id="UP001071777"/>
    </source>
</evidence>
<sequence>MTKDSVAFISGEGVMDQDGGSNDSFKRVILENLPVSEKIQMRSKVKQEEGCMGNEEIWQRFSESSGGVIKSSASGLVEIIQALRTGGGESTRVSSYCDSIEELVVLDSINSGEWEKLVDKRDDDSSSGMKTLRNIRRIKFINCDLVINSREMSSWLEWLFEHISIGAGDEKMEVHFRDCRFYYSSRLKIDSKRRRILGGNEEGGLLEDESFIYVLFRRIKEAQEKSESELLSFNLVNTVMNEVQLRNILVWLLDEVGIKLCELRVNQLLVWRRCRESTNMTILSQVANKMDLGNRELPNLVSLRTLSFHSNNLNDQEAELILENFVRLILSNNKETGTRVLEDSKVYFDFRNNFITDRFLEAGKGHNLGGLCTDTMVELEINLTGNPICDISTLRESLPGNVNIIFDHFFPITLSEELLAHWSDNRNKIKDNDSRLLENRTLTKLGGNGCSPMPHLLAALQDREPKGIQNISQASIDSFFDKNDSLMNNNKSECNDSLYDSEDDEDYQQENESESDTITDTDSDLGTCSDLDAKSDDPMDIYTDTDTDTDPKSDTKSIPELQENIHYSNQNIDNVDTIMTSEEMTENSQKPESRSKEKVQIVREDNAIESLISEARANYLNYKRNQDKLK</sequence>
<accession>A0ABQ8P8S1</accession>
<feature type="compositionally biased region" description="Acidic residues" evidence="1">
    <location>
        <begin position="499"/>
        <end position="523"/>
    </location>
</feature>
<proteinExistence type="predicted"/>
<evidence type="ECO:0000256" key="1">
    <source>
        <dbReference type="SAM" id="MobiDB-lite"/>
    </source>
</evidence>
<dbReference type="Proteomes" id="UP001071777">
    <property type="component" value="Unassembled WGS sequence"/>
</dbReference>
<evidence type="ECO:0000313" key="2">
    <source>
        <dbReference type="EMBL" id="KAJ1612753.1"/>
    </source>
</evidence>